<keyword evidence="2" id="KW-1185">Reference proteome</keyword>
<accession>A0A517MVG6</accession>
<evidence type="ECO:0000313" key="1">
    <source>
        <dbReference type="EMBL" id="QDS98874.1"/>
    </source>
</evidence>
<name>A0A517MVG6_9BACT</name>
<reference evidence="1 2" key="1">
    <citation type="submission" date="2019-02" db="EMBL/GenBank/DDBJ databases">
        <title>Deep-cultivation of Planctomycetes and their phenomic and genomic characterization uncovers novel biology.</title>
        <authorList>
            <person name="Wiegand S."/>
            <person name="Jogler M."/>
            <person name="Boedeker C."/>
            <person name="Pinto D."/>
            <person name="Vollmers J."/>
            <person name="Rivas-Marin E."/>
            <person name="Kohn T."/>
            <person name="Peeters S.H."/>
            <person name="Heuer A."/>
            <person name="Rast P."/>
            <person name="Oberbeckmann S."/>
            <person name="Bunk B."/>
            <person name="Jeske O."/>
            <person name="Meyerdierks A."/>
            <person name="Storesund J.E."/>
            <person name="Kallscheuer N."/>
            <person name="Luecker S."/>
            <person name="Lage O.M."/>
            <person name="Pohl T."/>
            <person name="Merkel B.J."/>
            <person name="Hornburger P."/>
            <person name="Mueller R.-W."/>
            <person name="Bruemmer F."/>
            <person name="Labrenz M."/>
            <person name="Spormann A.M."/>
            <person name="Op den Camp H."/>
            <person name="Overmann J."/>
            <person name="Amann R."/>
            <person name="Jetten M.S.M."/>
            <person name="Mascher T."/>
            <person name="Medema M.H."/>
            <person name="Devos D.P."/>
            <person name="Kaster A.-K."/>
            <person name="Ovreas L."/>
            <person name="Rohde M."/>
            <person name="Galperin M.Y."/>
            <person name="Jogler C."/>
        </authorList>
    </citation>
    <scope>NUCLEOTIDE SEQUENCE [LARGE SCALE GENOMIC DNA]</scope>
    <source>
        <strain evidence="1 2">HG15A2</strain>
    </source>
</reference>
<sequence length="61" mass="6460">MATAGVFPRNLLPLNPEVWTIHTATISNFVVQVSADGTLDMDLTSLTNYAATVAAVQVTLV</sequence>
<dbReference type="EMBL" id="CP036263">
    <property type="protein sequence ID" value="QDS98874.1"/>
    <property type="molecule type" value="Genomic_DNA"/>
</dbReference>
<dbReference type="Proteomes" id="UP000319852">
    <property type="component" value="Chromosome"/>
</dbReference>
<proteinExistence type="predicted"/>
<dbReference type="AlphaFoldDB" id="A0A517MVG6"/>
<gene>
    <name evidence="1" type="ORF">HG15A2_21600</name>
</gene>
<evidence type="ECO:0000313" key="2">
    <source>
        <dbReference type="Proteomes" id="UP000319852"/>
    </source>
</evidence>
<organism evidence="1 2">
    <name type="scientific">Adhaeretor mobilis</name>
    <dbReference type="NCBI Taxonomy" id="1930276"/>
    <lineage>
        <taxon>Bacteria</taxon>
        <taxon>Pseudomonadati</taxon>
        <taxon>Planctomycetota</taxon>
        <taxon>Planctomycetia</taxon>
        <taxon>Pirellulales</taxon>
        <taxon>Lacipirellulaceae</taxon>
        <taxon>Adhaeretor</taxon>
    </lineage>
</organism>
<dbReference type="RefSeq" id="WP_145060147.1">
    <property type="nucleotide sequence ID" value="NZ_CP036263.1"/>
</dbReference>
<protein>
    <submittedName>
        <fullName evidence="1">Uncharacterized protein</fullName>
    </submittedName>
</protein>
<dbReference type="KEGG" id="amob:HG15A2_21600"/>